<evidence type="ECO:0000256" key="1">
    <source>
        <dbReference type="SAM" id="Phobius"/>
    </source>
</evidence>
<dbReference type="EMBL" id="KQ421389">
    <property type="protein sequence ID" value="KOF77572.1"/>
    <property type="molecule type" value="Genomic_DNA"/>
</dbReference>
<keyword evidence="1" id="KW-0812">Transmembrane</keyword>
<keyword evidence="1" id="KW-0472">Membrane</keyword>
<evidence type="ECO:0000313" key="2">
    <source>
        <dbReference type="EMBL" id="KOF77572.1"/>
    </source>
</evidence>
<protein>
    <submittedName>
        <fullName evidence="2">Uncharacterized protein</fullName>
    </submittedName>
</protein>
<dbReference type="AlphaFoldDB" id="A0A0L8GKN9"/>
<gene>
    <name evidence="2" type="ORF">OCBIM_22031967mg</name>
</gene>
<organism evidence="2">
    <name type="scientific">Octopus bimaculoides</name>
    <name type="common">California two-spotted octopus</name>
    <dbReference type="NCBI Taxonomy" id="37653"/>
    <lineage>
        <taxon>Eukaryota</taxon>
        <taxon>Metazoa</taxon>
        <taxon>Spiralia</taxon>
        <taxon>Lophotrochozoa</taxon>
        <taxon>Mollusca</taxon>
        <taxon>Cephalopoda</taxon>
        <taxon>Coleoidea</taxon>
        <taxon>Octopodiformes</taxon>
        <taxon>Octopoda</taxon>
        <taxon>Incirrata</taxon>
        <taxon>Octopodidae</taxon>
        <taxon>Octopus</taxon>
    </lineage>
</organism>
<keyword evidence="1" id="KW-1133">Transmembrane helix</keyword>
<sequence>MCCGLLWCSYVYCIESVLRRMCAVPSSAIFCMLYIFVSPGVFVMYLSEYLP</sequence>
<name>A0A0L8GKN9_OCTBM</name>
<reference evidence="2" key="1">
    <citation type="submission" date="2015-07" db="EMBL/GenBank/DDBJ databases">
        <title>MeaNS - Measles Nucleotide Surveillance Program.</title>
        <authorList>
            <person name="Tran T."/>
            <person name="Druce J."/>
        </authorList>
    </citation>
    <scope>NUCLEOTIDE SEQUENCE</scope>
    <source>
        <strain evidence="2">UCB-OBI-ISO-001</strain>
        <tissue evidence="2">Gonad</tissue>
    </source>
</reference>
<feature type="transmembrane region" description="Helical" evidence="1">
    <location>
        <begin position="23"/>
        <end position="46"/>
    </location>
</feature>
<proteinExistence type="predicted"/>
<accession>A0A0L8GKN9</accession>